<dbReference type="SUPFAM" id="SSF49562">
    <property type="entry name" value="C2 domain (Calcium/lipid-binding domain, CaLB)"/>
    <property type="match status" value="2"/>
</dbReference>
<feature type="compositionally biased region" description="Pro residues" evidence="4">
    <location>
        <begin position="175"/>
        <end position="188"/>
    </location>
</feature>
<dbReference type="InterPro" id="IPR011011">
    <property type="entry name" value="Znf_FYVE_PHD"/>
</dbReference>
<dbReference type="InterPro" id="IPR035892">
    <property type="entry name" value="C2_domain_sf"/>
</dbReference>
<evidence type="ECO:0000259" key="5">
    <source>
        <dbReference type="PROSITE" id="PS50004"/>
    </source>
</evidence>
<dbReference type="Gene3D" id="3.30.40.10">
    <property type="entry name" value="Zinc/RING finger domain, C3HC4 (zinc finger)"/>
    <property type="match status" value="1"/>
</dbReference>
<dbReference type="OMA" id="YIPSAKH"/>
<feature type="domain" description="C2" evidence="5">
    <location>
        <begin position="549"/>
        <end position="678"/>
    </location>
</feature>
<comment type="subcellular location">
    <subcellularLocation>
        <location evidence="1">Membrane</location>
    </subcellularLocation>
</comment>
<evidence type="ECO:0000313" key="7">
    <source>
        <dbReference type="Ensembl" id="ENSGMOP00000005581.2"/>
    </source>
</evidence>
<dbReference type="PANTHER" id="PTHR45716:SF4">
    <property type="entry name" value="SYNAPTOTAGMIN-LIKE PROTEIN 4"/>
    <property type="match status" value="1"/>
</dbReference>
<dbReference type="GO" id="GO:0031267">
    <property type="term" value="F:small GTPase binding"/>
    <property type="evidence" value="ECO:0007669"/>
    <property type="project" value="InterPro"/>
</dbReference>
<reference evidence="7" key="1">
    <citation type="submission" date="2025-08" db="UniProtKB">
        <authorList>
            <consortium name="Ensembl"/>
        </authorList>
    </citation>
    <scope>IDENTIFICATION</scope>
</reference>
<feature type="compositionally biased region" description="Low complexity" evidence="4">
    <location>
        <begin position="258"/>
        <end position="273"/>
    </location>
</feature>
<dbReference type="InterPro" id="IPR041282">
    <property type="entry name" value="FYVE_2"/>
</dbReference>
<dbReference type="SUPFAM" id="SSF57903">
    <property type="entry name" value="FYVE/PHD zinc finger"/>
    <property type="match status" value="1"/>
</dbReference>
<keyword evidence="2" id="KW-0677">Repeat</keyword>
<feature type="domain" description="RabBD" evidence="6">
    <location>
        <begin position="7"/>
        <end position="125"/>
    </location>
</feature>
<dbReference type="CDD" id="cd04020">
    <property type="entry name" value="C2B_SLP_1-2-3-4"/>
    <property type="match status" value="1"/>
</dbReference>
<keyword evidence="3" id="KW-0472">Membrane</keyword>
<dbReference type="RefSeq" id="XP_030223620.1">
    <property type="nucleotide sequence ID" value="XM_030367760.1"/>
</dbReference>
<dbReference type="InterPro" id="IPR044134">
    <property type="entry name" value="FYVE_Slp4"/>
</dbReference>
<sequence>MPEVEEMINLAYLTDAERELIVEVLHRDAELRKNEEQRIRKLKSDLQDTKRKGAKRGSGRYSLRSCGRCQQAFSRLSLGSSQCRACKHNVCPKCRSPRADGSCLCTVCAKEADLKKCTGDWFYDHRVNRFSTKQGHELVRSSLKRPAALKKRQTAGEILLRSASEEAPLKALPLIPVPHPRQKPPPPAADREDPVCAPRISPPHASKPQSIDADNADGSSLSSRKTLALSASTTPEPLRRGKVQSSPAGSDVSSGNVSSKADSLSSHGSSSDAAARESACGSLDKAPEEQHVGRSPDTSEGEGMFKKSIRRRNTPVHASALDLREEVEEGVRPAMGHRSRSVPGLDIQDEEDEDIDSLVNLHKKAVSTSRRSSSVTMGSTMSIYSDTGDYDSVDVSGEIVYTVSYDEHTQSLIVFIKECHDLAYGDAARRHCNPYVKCYLLPEKSRQSKRKTAIKRNTTNPVYNETLKYSIGRQQLTNQTLAIAVWHNGRLSRNAFLGEVMITLDVRDLDSPQEERVVLMAKTASPELASAFAQYKGELVICLKYVTPKKPAKAERLSGKKAHAVEGGELHVLIKEAKSLVAMKGGATSDTFVKGHLLPANVKSTKRKTPVVKKNHNPHYDHTFVYKELSLGQLRDMCLELTVWDRESVASNEFMGGVRLSTGIGNLTVGKDGVEMDSQGEEVSVWEKMMQFPDSWAEGTLRLRSTMGKTPKKGLQTLFSH</sequence>
<reference evidence="7" key="2">
    <citation type="submission" date="2025-09" db="UniProtKB">
        <authorList>
            <consortium name="Ensembl"/>
        </authorList>
    </citation>
    <scope>IDENTIFICATION</scope>
</reference>
<dbReference type="GO" id="GO:0008270">
    <property type="term" value="F:zinc ion binding"/>
    <property type="evidence" value="ECO:0007669"/>
    <property type="project" value="UniProtKB-KW"/>
</dbReference>
<dbReference type="InterPro" id="IPR043567">
    <property type="entry name" value="SYTL1-5_C2B"/>
</dbReference>
<dbReference type="PROSITE" id="PS50916">
    <property type="entry name" value="RABBD"/>
    <property type="match status" value="1"/>
</dbReference>
<protein>
    <submittedName>
        <fullName evidence="7">Synaptotagmin like 4</fullName>
    </submittedName>
</protein>
<dbReference type="Pfam" id="PF00168">
    <property type="entry name" value="C2"/>
    <property type="match status" value="2"/>
</dbReference>
<dbReference type="GeneTree" id="ENSGT00940000159060"/>
<feature type="compositionally biased region" description="Polar residues" evidence="4">
    <location>
        <begin position="217"/>
        <end position="235"/>
    </location>
</feature>
<dbReference type="GO" id="GO:0042043">
    <property type="term" value="F:neurexin family protein binding"/>
    <property type="evidence" value="ECO:0007669"/>
    <property type="project" value="TreeGrafter"/>
</dbReference>
<feature type="domain" description="C2" evidence="5">
    <location>
        <begin position="395"/>
        <end position="519"/>
    </location>
</feature>
<evidence type="ECO:0000256" key="2">
    <source>
        <dbReference type="ARBA" id="ARBA00022737"/>
    </source>
</evidence>
<evidence type="ECO:0000313" key="8">
    <source>
        <dbReference type="Proteomes" id="UP000694546"/>
    </source>
</evidence>
<dbReference type="AlphaFoldDB" id="A0A8C4Z1V8"/>
<evidence type="ECO:0000256" key="4">
    <source>
        <dbReference type="SAM" id="MobiDB-lite"/>
    </source>
</evidence>
<dbReference type="SMART" id="SM00239">
    <property type="entry name" value="C2"/>
    <property type="match status" value="2"/>
</dbReference>
<dbReference type="InterPro" id="IPR000008">
    <property type="entry name" value="C2_dom"/>
</dbReference>
<dbReference type="PROSITE" id="PS50004">
    <property type="entry name" value="C2"/>
    <property type="match status" value="2"/>
</dbReference>
<dbReference type="GO" id="GO:0006886">
    <property type="term" value="P:intracellular protein transport"/>
    <property type="evidence" value="ECO:0007669"/>
    <property type="project" value="InterPro"/>
</dbReference>
<evidence type="ECO:0000256" key="3">
    <source>
        <dbReference type="ARBA" id="ARBA00023136"/>
    </source>
</evidence>
<keyword evidence="8" id="KW-1185">Reference proteome</keyword>
<dbReference type="GO" id="GO:0070382">
    <property type="term" value="C:exocytic vesicle"/>
    <property type="evidence" value="ECO:0007669"/>
    <property type="project" value="TreeGrafter"/>
</dbReference>
<dbReference type="Proteomes" id="UP000694546">
    <property type="component" value="Chromosome 10"/>
</dbReference>
<evidence type="ECO:0000259" key="6">
    <source>
        <dbReference type="PROSITE" id="PS50916"/>
    </source>
</evidence>
<dbReference type="GO" id="GO:0005886">
    <property type="term" value="C:plasma membrane"/>
    <property type="evidence" value="ECO:0007669"/>
    <property type="project" value="TreeGrafter"/>
</dbReference>
<dbReference type="InterPro" id="IPR013083">
    <property type="entry name" value="Znf_RING/FYVE/PHD"/>
</dbReference>
<feature type="compositionally biased region" description="Basic and acidic residues" evidence="4">
    <location>
        <begin position="285"/>
        <end position="294"/>
    </location>
</feature>
<gene>
    <name evidence="7" type="primary">SYTL4</name>
</gene>
<feature type="region of interest" description="Disordered" evidence="4">
    <location>
        <begin position="171"/>
        <end position="344"/>
    </location>
</feature>
<evidence type="ECO:0000256" key="1">
    <source>
        <dbReference type="ARBA" id="ARBA00004370"/>
    </source>
</evidence>
<proteinExistence type="predicted"/>
<feature type="compositionally biased region" description="Polar residues" evidence="4">
    <location>
        <begin position="243"/>
        <end position="257"/>
    </location>
</feature>
<dbReference type="OrthoDB" id="195679at2759"/>
<organism evidence="7 8">
    <name type="scientific">Gadus morhua</name>
    <name type="common">Atlantic cod</name>
    <dbReference type="NCBI Taxonomy" id="8049"/>
    <lineage>
        <taxon>Eukaryota</taxon>
        <taxon>Metazoa</taxon>
        <taxon>Chordata</taxon>
        <taxon>Craniata</taxon>
        <taxon>Vertebrata</taxon>
        <taxon>Euteleostomi</taxon>
        <taxon>Actinopterygii</taxon>
        <taxon>Neopterygii</taxon>
        <taxon>Teleostei</taxon>
        <taxon>Neoteleostei</taxon>
        <taxon>Acanthomorphata</taxon>
        <taxon>Zeiogadaria</taxon>
        <taxon>Gadariae</taxon>
        <taxon>Gadiformes</taxon>
        <taxon>Gadoidei</taxon>
        <taxon>Gadidae</taxon>
        <taxon>Gadus</taxon>
    </lineage>
</organism>
<dbReference type="GeneID" id="115552051"/>
<dbReference type="Pfam" id="PF02318">
    <property type="entry name" value="FYVE_2"/>
    <property type="match status" value="1"/>
</dbReference>
<dbReference type="CDD" id="cd15764">
    <property type="entry name" value="FYVE_Slp4"/>
    <property type="match status" value="1"/>
</dbReference>
<accession>A0A8C4Z1V8</accession>
<name>A0A8C4Z1V8_GADMO</name>
<dbReference type="InterPro" id="IPR010911">
    <property type="entry name" value="Rab_BD"/>
</dbReference>
<dbReference type="PANTHER" id="PTHR45716">
    <property type="entry name" value="BITESIZE, ISOFORM I"/>
    <property type="match status" value="1"/>
</dbReference>
<dbReference type="GO" id="GO:0006887">
    <property type="term" value="P:exocytosis"/>
    <property type="evidence" value="ECO:0007669"/>
    <property type="project" value="TreeGrafter"/>
</dbReference>
<dbReference type="Ensembl" id="ENSGMOT00000005747.2">
    <property type="protein sequence ID" value="ENSGMOP00000005581.2"/>
    <property type="gene ID" value="ENSGMOG00000005253.2"/>
</dbReference>
<dbReference type="Gene3D" id="2.60.40.150">
    <property type="entry name" value="C2 domain"/>
    <property type="match status" value="2"/>
</dbReference>
<dbReference type="GO" id="GO:0030658">
    <property type="term" value="C:transport vesicle membrane"/>
    <property type="evidence" value="ECO:0007669"/>
    <property type="project" value="UniProtKB-SubCell"/>
</dbReference>